<dbReference type="KEGG" id="thao:NI17_011610"/>
<evidence type="ECO:0000313" key="2">
    <source>
        <dbReference type="EMBL" id="UOE21683.1"/>
    </source>
</evidence>
<gene>
    <name evidence="2" type="ORF">NI17_011610</name>
</gene>
<evidence type="ECO:0000313" key="3">
    <source>
        <dbReference type="Proteomes" id="UP000265719"/>
    </source>
</evidence>
<proteinExistence type="predicted"/>
<dbReference type="OrthoDB" id="3482502at2"/>
<name>A0A399FYZ6_9ACTN</name>
<feature type="region of interest" description="Disordered" evidence="1">
    <location>
        <begin position="1"/>
        <end position="20"/>
    </location>
</feature>
<dbReference type="Pfam" id="PF04149">
    <property type="entry name" value="DUF397"/>
    <property type="match status" value="1"/>
</dbReference>
<dbReference type="InterPro" id="IPR007278">
    <property type="entry name" value="DUF397"/>
</dbReference>
<accession>A0A399FYZ6</accession>
<reference evidence="2" key="1">
    <citation type="submission" date="2020-10" db="EMBL/GenBank/DDBJ databases">
        <title>De novo genome project of the cellulose decomposer Thermobifida halotolerans type strain.</title>
        <authorList>
            <person name="Nagy I."/>
            <person name="Horvath B."/>
            <person name="Kukolya J."/>
            <person name="Nagy I."/>
            <person name="Orsini M."/>
        </authorList>
    </citation>
    <scope>NUCLEOTIDE SEQUENCE</scope>
    <source>
        <strain evidence="2">DSM 44931</strain>
    </source>
</reference>
<sequence>MSTHDLSWHKSSYSNPSGGHCVEVAETPRAVLVRDTQHRESGHLDFTVSAWSAFLAEIKTGRL</sequence>
<evidence type="ECO:0000256" key="1">
    <source>
        <dbReference type="SAM" id="MobiDB-lite"/>
    </source>
</evidence>
<dbReference type="Proteomes" id="UP000265719">
    <property type="component" value="Chromosome"/>
</dbReference>
<feature type="compositionally biased region" description="Polar residues" evidence="1">
    <location>
        <begin position="1"/>
        <end position="17"/>
    </location>
</feature>
<dbReference type="EMBL" id="CP063196">
    <property type="protein sequence ID" value="UOE21683.1"/>
    <property type="molecule type" value="Genomic_DNA"/>
</dbReference>
<protein>
    <submittedName>
        <fullName evidence="2">DUF397 domain-containing protein</fullName>
    </submittedName>
</protein>
<keyword evidence="3" id="KW-1185">Reference proteome</keyword>
<organism evidence="2 3">
    <name type="scientific">Thermobifida halotolerans</name>
    <dbReference type="NCBI Taxonomy" id="483545"/>
    <lineage>
        <taxon>Bacteria</taxon>
        <taxon>Bacillati</taxon>
        <taxon>Actinomycetota</taxon>
        <taxon>Actinomycetes</taxon>
        <taxon>Streptosporangiales</taxon>
        <taxon>Nocardiopsidaceae</taxon>
        <taxon>Thermobifida</taxon>
    </lineage>
</organism>
<dbReference type="AlphaFoldDB" id="A0A399FYZ6"/>
<dbReference type="RefSeq" id="WP_068693018.1">
    <property type="nucleotide sequence ID" value="NZ_CP063196.1"/>
</dbReference>